<dbReference type="Proteomes" id="UP001220940">
    <property type="component" value="Unassembled WGS sequence"/>
</dbReference>
<reference evidence="1" key="1">
    <citation type="submission" date="2021-11" db="EMBL/GenBank/DDBJ databases">
        <title>Description of Mycoplasma bradburyaesp. nov.from sea birds: a tribute to a great mycoplasmologist.</title>
        <authorList>
            <person name="Ramirez A.S."/>
            <person name="Poveda C."/>
            <person name="Suarez-Perez A."/>
            <person name="Rosales R.S."/>
            <person name="Dijkman R."/>
            <person name="Feberwee A."/>
            <person name="Spergser J."/>
            <person name="Szostak M.P."/>
            <person name="Ressel L."/>
            <person name="Calabuig P."/>
            <person name="Catania S."/>
            <person name="Gobbo F."/>
            <person name="Timofte D."/>
            <person name="Poveda J.B."/>
        </authorList>
    </citation>
    <scope>NUCLEOTIDE SEQUENCE [LARGE SCALE GENOMIC DNA]</scope>
    <source>
        <strain evidence="1">T158</strain>
    </source>
</reference>
<name>A0ABT5GA72_9MOLU</name>
<organism evidence="1 2">
    <name type="scientific">Mycoplasma bradburyae</name>
    <dbReference type="NCBI Taxonomy" id="2963128"/>
    <lineage>
        <taxon>Bacteria</taxon>
        <taxon>Bacillati</taxon>
        <taxon>Mycoplasmatota</taxon>
        <taxon>Mollicutes</taxon>
        <taxon>Mycoplasmataceae</taxon>
        <taxon>Mycoplasma</taxon>
    </lineage>
</organism>
<evidence type="ECO:0000313" key="2">
    <source>
        <dbReference type="Proteomes" id="UP001220940"/>
    </source>
</evidence>
<accession>A0ABT5GA72</accession>
<dbReference type="RefSeq" id="WP_255034686.1">
    <property type="nucleotide sequence ID" value="NZ_CP101414.1"/>
</dbReference>
<protein>
    <submittedName>
        <fullName evidence="1">Uncharacterized protein</fullName>
    </submittedName>
</protein>
<comment type="caution">
    <text evidence="1">The sequence shown here is derived from an EMBL/GenBank/DDBJ whole genome shotgun (WGS) entry which is preliminary data.</text>
</comment>
<proteinExistence type="predicted"/>
<sequence length="63" mass="7776">MLENALWKNLKTKKENQIDELNEKDISDLSDKEVIEFYKKKLYQTRLEIYYLKVLRRLRKDAL</sequence>
<keyword evidence="2" id="KW-1185">Reference proteome</keyword>
<gene>
    <name evidence="1" type="ORF">LNO68_01465</name>
</gene>
<dbReference type="EMBL" id="JAJHZM010000007">
    <property type="protein sequence ID" value="MDC4181856.1"/>
    <property type="molecule type" value="Genomic_DNA"/>
</dbReference>
<evidence type="ECO:0000313" key="1">
    <source>
        <dbReference type="EMBL" id="MDC4181856.1"/>
    </source>
</evidence>